<keyword evidence="7 8" id="KW-0546">Nucleotide metabolism</keyword>
<reference evidence="10 11" key="1">
    <citation type="submission" date="2018-09" db="EMBL/GenBank/DDBJ databases">
        <authorList>
            <person name="Peiro R."/>
            <person name="Begona"/>
            <person name="Cbmso G."/>
            <person name="Lopez M."/>
            <person name="Gonzalez S."/>
        </authorList>
    </citation>
    <scope>NUCLEOTIDE SEQUENCE [LARGE SCALE GENOMIC DNA]</scope>
</reference>
<comment type="function">
    <text evidence="8">Pyrophosphatase that hydrolyzes non-canonical purine nucleotides such as inosine triphosphate (ITP), deoxyinosine triphosphate (dITP) or xanthosine 5'-triphosphate (XTP) to their respective monophosphate derivatives. The enzyme does not distinguish between the deoxy- and ribose forms. Probably excludes non-canonical purines from RNA and DNA precursor pools, thus preventing their incorporation into RNA and DNA and avoiding chromosomal lesions.</text>
</comment>
<dbReference type="GO" id="GO:0036220">
    <property type="term" value="F:ITP diphosphatase activity"/>
    <property type="evidence" value="ECO:0007669"/>
    <property type="project" value="UniProtKB-UniRule"/>
</dbReference>
<organism evidence="10 11">
    <name type="scientific">Leishmania braziliensis MHOM/BR/75/M2904</name>
    <dbReference type="NCBI Taxonomy" id="420245"/>
    <lineage>
        <taxon>Eukaryota</taxon>
        <taxon>Discoba</taxon>
        <taxon>Euglenozoa</taxon>
        <taxon>Kinetoplastea</taxon>
        <taxon>Metakinetoplastina</taxon>
        <taxon>Trypanosomatida</taxon>
        <taxon>Trypanosomatidae</taxon>
        <taxon>Leishmaniinae</taxon>
        <taxon>Leishmania</taxon>
        <taxon>Leishmania braziliensis species complex</taxon>
    </lineage>
</organism>
<dbReference type="CDD" id="cd00515">
    <property type="entry name" value="HAM1"/>
    <property type="match status" value="1"/>
</dbReference>
<evidence type="ECO:0000313" key="11">
    <source>
        <dbReference type="Proteomes" id="UP000319462"/>
    </source>
</evidence>
<dbReference type="GO" id="GO:0035870">
    <property type="term" value="F:dITP diphosphatase activity"/>
    <property type="evidence" value="ECO:0007669"/>
    <property type="project" value="UniProtKB-UniRule"/>
</dbReference>
<keyword evidence="5 8" id="KW-0378">Hydrolase</keyword>
<dbReference type="HAMAP" id="MF_03148">
    <property type="entry name" value="HAM1_NTPase"/>
    <property type="match status" value="1"/>
</dbReference>
<dbReference type="GO" id="GO:0009117">
    <property type="term" value="P:nucleotide metabolic process"/>
    <property type="evidence" value="ECO:0007669"/>
    <property type="project" value="UniProtKB-KW"/>
</dbReference>
<dbReference type="InterPro" id="IPR002637">
    <property type="entry name" value="RdgB/HAM1"/>
</dbReference>
<keyword evidence="3 8" id="KW-0479">Metal-binding</keyword>
<feature type="binding site" evidence="8">
    <location>
        <position position="53"/>
    </location>
    <ligand>
        <name>ITP</name>
        <dbReference type="ChEBI" id="CHEBI:61402"/>
    </ligand>
</feature>
<dbReference type="GO" id="GO:0046872">
    <property type="term" value="F:metal ion binding"/>
    <property type="evidence" value="ECO:0007669"/>
    <property type="project" value="UniProtKB-KW"/>
</dbReference>
<sequence>MATWGKVYLVSGNKGKQMEVQRYFTQAQLMVEAVNINLPETQNSSAERISWDKAVEAYRVVNRMPIGEPLCHGGTPVLVDDTSLEFDALCGLPGPYIKWFLDRLGVEGLLKMVKGFAPPDEEDSTEAAPAYRRASAVCIVSLCYGVDEATGHPLVQQFRGVCRGALPAGPRGGVGFGWDSIFAPEAQTPAYAKTFAEMSVDEKNTLSHRAKALQMLTEYLQTSRAGTQGGGACCKGTPEERIGVNGDK</sequence>
<feature type="binding site" evidence="8">
    <location>
        <begin position="208"/>
        <end position="209"/>
    </location>
    <ligand>
        <name>ITP</name>
        <dbReference type="ChEBI" id="CHEBI:61402"/>
    </ligand>
</feature>
<dbReference type="InterPro" id="IPR029001">
    <property type="entry name" value="ITPase-like_fam"/>
</dbReference>
<comment type="catalytic activity">
    <reaction evidence="8">
        <text>XTP + H2O = XMP + diphosphate + H(+)</text>
        <dbReference type="Rhea" id="RHEA:28610"/>
        <dbReference type="ChEBI" id="CHEBI:15377"/>
        <dbReference type="ChEBI" id="CHEBI:15378"/>
        <dbReference type="ChEBI" id="CHEBI:33019"/>
        <dbReference type="ChEBI" id="CHEBI:57464"/>
        <dbReference type="ChEBI" id="CHEBI:61314"/>
        <dbReference type="EC" id="3.6.1.66"/>
    </reaction>
</comment>
<comment type="cofactor">
    <cofactor evidence="8">
        <name>Mg(2+)</name>
        <dbReference type="ChEBI" id="CHEBI:18420"/>
    </cofactor>
    <cofactor evidence="8">
        <name>Mn(2+)</name>
        <dbReference type="ChEBI" id="CHEBI:29035"/>
    </cofactor>
    <text evidence="8">Binds 1 divalent metal cation per subunit; can use either Mg(2+) or Mn(2+).</text>
</comment>
<dbReference type="GO" id="GO:0036222">
    <property type="term" value="F:XTP diphosphatase activity"/>
    <property type="evidence" value="ECO:0007669"/>
    <property type="project" value="UniProtKB-UniRule"/>
</dbReference>
<dbReference type="GO" id="GO:0000166">
    <property type="term" value="F:nucleotide binding"/>
    <property type="evidence" value="ECO:0007669"/>
    <property type="project" value="UniProtKB-KW"/>
</dbReference>
<evidence type="ECO:0000256" key="3">
    <source>
        <dbReference type="ARBA" id="ARBA00022723"/>
    </source>
</evidence>
<comment type="caution">
    <text evidence="8">Lacks conserved residue(s) required for the propagation of feature annotation.</text>
</comment>
<dbReference type="VEuPathDB" id="TriTrypDB:LbrM.35.4880"/>
<protein>
    <recommendedName>
        <fullName evidence="8">Inosine triphosphate pyrophosphatase</fullName>
        <shortName evidence="8">ITPase</shortName>
        <shortName evidence="8">Inosine triphosphatase</shortName>
        <ecNumber evidence="8">3.6.1.66</ecNumber>
    </recommendedName>
    <alternativeName>
        <fullName evidence="8">Non-canonical purine NTP pyrophosphatase</fullName>
    </alternativeName>
    <alternativeName>
        <fullName evidence="8">Non-standard purine NTP pyrophosphatase</fullName>
    </alternativeName>
    <alternativeName>
        <fullName evidence="8">Nucleoside-triphosphate diphosphatase</fullName>
    </alternativeName>
    <alternativeName>
        <fullName evidence="8">Nucleoside-triphosphate pyrophosphatase</fullName>
        <shortName evidence="8">NTPase</shortName>
    </alternativeName>
    <alternativeName>
        <fullName evidence="8">XTP/dITP diphosphatase</fullName>
    </alternativeName>
</protein>
<dbReference type="GO" id="GO:0005737">
    <property type="term" value="C:cytoplasm"/>
    <property type="evidence" value="ECO:0007669"/>
    <property type="project" value="UniProtKB-SubCell"/>
</dbReference>
<feature type="binding site" evidence="8">
    <location>
        <position position="40"/>
    </location>
    <ligand>
        <name>Mg(2+)</name>
        <dbReference type="ChEBI" id="CHEBI:18420"/>
    </ligand>
</feature>
<keyword evidence="4 8" id="KW-0547">Nucleotide-binding</keyword>
<dbReference type="EC" id="3.6.1.66" evidence="8"/>
<evidence type="ECO:0000256" key="9">
    <source>
        <dbReference type="SAM" id="MobiDB-lite"/>
    </source>
</evidence>
<name>A0A3P3ZJP4_LEIBR</name>
<dbReference type="AlphaFoldDB" id="A0A3P3ZJP4"/>
<gene>
    <name evidence="10" type="ORF">LBRM2904_35.5030</name>
</gene>
<evidence type="ECO:0000313" key="10">
    <source>
        <dbReference type="EMBL" id="SYZ70315.1"/>
    </source>
</evidence>
<dbReference type="PANTHER" id="PTHR11067">
    <property type="entry name" value="INOSINE TRIPHOSPHATE PYROPHOSPHATASE/HAM1 PROTEIN"/>
    <property type="match status" value="1"/>
</dbReference>
<dbReference type="SUPFAM" id="SSF52972">
    <property type="entry name" value="ITPase-like"/>
    <property type="match status" value="1"/>
</dbReference>
<feature type="binding site" evidence="8">
    <location>
        <position position="203"/>
    </location>
    <ligand>
        <name>ITP</name>
        <dbReference type="ChEBI" id="CHEBI:61402"/>
    </ligand>
</feature>
<comment type="similarity">
    <text evidence="1 8">Belongs to the HAM1 NTPase family.</text>
</comment>
<dbReference type="Gene3D" id="3.90.950.10">
    <property type="match status" value="1"/>
</dbReference>
<feature type="compositionally biased region" description="Basic and acidic residues" evidence="9">
    <location>
        <begin position="237"/>
        <end position="248"/>
    </location>
</feature>
<feature type="binding site" evidence="8">
    <location>
        <begin position="81"/>
        <end position="82"/>
    </location>
    <ligand>
        <name>ITP</name>
        <dbReference type="ChEBI" id="CHEBI:61402"/>
    </ligand>
</feature>
<evidence type="ECO:0000256" key="4">
    <source>
        <dbReference type="ARBA" id="ARBA00022741"/>
    </source>
</evidence>
<accession>A0A3P3ZJP4</accession>
<feature type="binding site" evidence="8">
    <location>
        <begin position="176"/>
        <end position="179"/>
    </location>
    <ligand>
        <name>ITP</name>
        <dbReference type="ChEBI" id="CHEBI:61402"/>
    </ligand>
</feature>
<dbReference type="KEGG" id="lbz:LBRM_35_4880"/>
<comment type="subcellular location">
    <subcellularLocation>
        <location evidence="8">Cytoplasm</location>
    </subcellularLocation>
</comment>
<dbReference type="Proteomes" id="UP000319462">
    <property type="component" value="Chromosome 35"/>
</dbReference>
<evidence type="ECO:0000256" key="1">
    <source>
        <dbReference type="ARBA" id="ARBA00008023"/>
    </source>
</evidence>
<evidence type="ECO:0000256" key="2">
    <source>
        <dbReference type="ARBA" id="ARBA00022490"/>
    </source>
</evidence>
<keyword evidence="6 8" id="KW-0460">Magnesium</keyword>
<dbReference type="InterPro" id="IPR027502">
    <property type="entry name" value="ITPase"/>
</dbReference>
<dbReference type="FunFam" id="3.90.950.10:FF:000022">
    <property type="entry name" value="Inosine triphosphate pyrophosphatase"/>
    <property type="match status" value="1"/>
</dbReference>
<comment type="subunit">
    <text evidence="8">Homodimer.</text>
</comment>
<evidence type="ECO:0000256" key="6">
    <source>
        <dbReference type="ARBA" id="ARBA00022842"/>
    </source>
</evidence>
<evidence type="ECO:0000256" key="7">
    <source>
        <dbReference type="ARBA" id="ARBA00023080"/>
    </source>
</evidence>
<keyword evidence="2 8" id="KW-0963">Cytoplasm</keyword>
<evidence type="ECO:0000256" key="8">
    <source>
        <dbReference type="HAMAP-Rule" id="MF_03148"/>
    </source>
</evidence>
<comment type="catalytic activity">
    <reaction evidence="8">
        <text>ITP + H2O = IMP + diphosphate + H(+)</text>
        <dbReference type="Rhea" id="RHEA:29399"/>
        <dbReference type="ChEBI" id="CHEBI:15377"/>
        <dbReference type="ChEBI" id="CHEBI:15378"/>
        <dbReference type="ChEBI" id="CHEBI:33019"/>
        <dbReference type="ChEBI" id="CHEBI:58053"/>
        <dbReference type="ChEBI" id="CHEBI:61402"/>
        <dbReference type="EC" id="3.6.1.66"/>
    </reaction>
</comment>
<dbReference type="RefSeq" id="XP_001569105.1">
    <property type="nucleotide sequence ID" value="XM_001569055.1"/>
</dbReference>
<comment type="catalytic activity">
    <reaction evidence="8">
        <text>dITP + H2O = dIMP + diphosphate + H(+)</text>
        <dbReference type="Rhea" id="RHEA:28342"/>
        <dbReference type="ChEBI" id="CHEBI:15377"/>
        <dbReference type="ChEBI" id="CHEBI:15378"/>
        <dbReference type="ChEBI" id="CHEBI:33019"/>
        <dbReference type="ChEBI" id="CHEBI:61194"/>
        <dbReference type="ChEBI" id="CHEBI:61382"/>
        <dbReference type="EC" id="3.6.1.66"/>
    </reaction>
</comment>
<dbReference type="GO" id="GO:0009204">
    <property type="term" value="P:deoxyribonucleoside triphosphate catabolic process"/>
    <property type="evidence" value="ECO:0007669"/>
    <property type="project" value="UniProtKB-UniRule"/>
</dbReference>
<feature type="binding site" evidence="8">
    <location>
        <position position="81"/>
    </location>
    <ligand>
        <name>Mg(2+)</name>
        <dbReference type="ChEBI" id="CHEBI:18420"/>
    </ligand>
</feature>
<dbReference type="Pfam" id="PF01725">
    <property type="entry name" value="Ham1p_like"/>
    <property type="match status" value="1"/>
</dbReference>
<dbReference type="EMBL" id="LS997634">
    <property type="protein sequence ID" value="SYZ70315.1"/>
    <property type="molecule type" value="Genomic_DNA"/>
</dbReference>
<proteinExistence type="inferred from homology"/>
<keyword evidence="8" id="KW-0464">Manganese</keyword>
<evidence type="ECO:0000256" key="5">
    <source>
        <dbReference type="ARBA" id="ARBA00022801"/>
    </source>
</evidence>
<feature type="region of interest" description="Disordered" evidence="9">
    <location>
        <begin position="227"/>
        <end position="248"/>
    </location>
</feature>
<dbReference type="PANTHER" id="PTHR11067:SF9">
    <property type="entry name" value="INOSINE TRIPHOSPHATE PYROPHOSPHATASE"/>
    <property type="match status" value="1"/>
</dbReference>